<organism evidence="1 2">
    <name type="scientific">Lentisphaera araneosa HTCC2155</name>
    <dbReference type="NCBI Taxonomy" id="313628"/>
    <lineage>
        <taxon>Bacteria</taxon>
        <taxon>Pseudomonadati</taxon>
        <taxon>Lentisphaerota</taxon>
        <taxon>Lentisphaeria</taxon>
        <taxon>Lentisphaerales</taxon>
        <taxon>Lentisphaeraceae</taxon>
        <taxon>Lentisphaera</taxon>
    </lineage>
</organism>
<reference evidence="1 2" key="1">
    <citation type="journal article" date="2010" name="J. Bacteriol.">
        <title>Genome sequence of Lentisphaera araneosa HTCC2155T, the type species of the order Lentisphaerales in the phylum Lentisphaerae.</title>
        <authorList>
            <person name="Thrash J.C."/>
            <person name="Cho J.C."/>
            <person name="Vergin K.L."/>
            <person name="Morris R.M."/>
            <person name="Giovannoni S.J."/>
        </authorList>
    </citation>
    <scope>NUCLEOTIDE SEQUENCE [LARGE SCALE GENOMIC DNA]</scope>
    <source>
        <strain evidence="1 2">HTCC2155</strain>
    </source>
</reference>
<dbReference type="AlphaFoldDB" id="A6DG00"/>
<sequence>MDLNYFQGDLDFLAWDPVPNAVCDLTGDKGICLRPKLSDYDESYKLDLSLEELKNLVEKNHSGDNFFYVSLYAVTQGKLKVLHYIDKDFSEGLNDQILDKLSRTPPYDGEGPWFMLDGDVLPFIGIWYSDDVEEYFDTEEEQQAFVKSINGQYQEEPLTLDTMNLEGRTIVFQNPKDQSLFAVYQYQGPGSF</sequence>
<name>A6DG00_9BACT</name>
<dbReference type="EMBL" id="ABCK01000001">
    <property type="protein sequence ID" value="EDM29730.1"/>
    <property type="molecule type" value="Genomic_DNA"/>
</dbReference>
<protein>
    <submittedName>
        <fullName evidence="1">Uncharacterized protein</fullName>
    </submittedName>
</protein>
<evidence type="ECO:0000313" key="1">
    <source>
        <dbReference type="EMBL" id="EDM29730.1"/>
    </source>
</evidence>
<accession>A6DG00</accession>
<dbReference type="Proteomes" id="UP000004947">
    <property type="component" value="Unassembled WGS sequence"/>
</dbReference>
<comment type="caution">
    <text evidence="1">The sequence shown here is derived from an EMBL/GenBank/DDBJ whole genome shotgun (WGS) entry which is preliminary data.</text>
</comment>
<proteinExistence type="predicted"/>
<keyword evidence="2" id="KW-1185">Reference proteome</keyword>
<dbReference type="RefSeq" id="WP_007276847.1">
    <property type="nucleotide sequence ID" value="NZ_ABCK01000001.1"/>
</dbReference>
<gene>
    <name evidence="1" type="ORF">LNTAR_18308</name>
</gene>
<evidence type="ECO:0000313" key="2">
    <source>
        <dbReference type="Proteomes" id="UP000004947"/>
    </source>
</evidence>
<dbReference type="STRING" id="313628.LNTAR_18308"/>